<evidence type="ECO:0000256" key="4">
    <source>
        <dbReference type="ARBA" id="ARBA00022989"/>
    </source>
</evidence>
<feature type="transmembrane region" description="Helical" evidence="7">
    <location>
        <begin position="37"/>
        <end position="54"/>
    </location>
</feature>
<dbReference type="PANTHER" id="PTHR21716">
    <property type="entry name" value="TRANSMEMBRANE PROTEIN"/>
    <property type="match status" value="1"/>
</dbReference>
<dbReference type="EMBL" id="BAABBQ010000001">
    <property type="protein sequence ID" value="GAA4015686.1"/>
    <property type="molecule type" value="Genomic_DNA"/>
</dbReference>
<keyword evidence="9" id="KW-1185">Reference proteome</keyword>
<feature type="transmembrane region" description="Helical" evidence="7">
    <location>
        <begin position="157"/>
        <end position="179"/>
    </location>
</feature>
<feature type="transmembrane region" description="Helical" evidence="7">
    <location>
        <begin position="12"/>
        <end position="31"/>
    </location>
</feature>
<evidence type="ECO:0000313" key="8">
    <source>
        <dbReference type="EMBL" id="GAA4015686.1"/>
    </source>
</evidence>
<feature type="transmembrane region" description="Helical" evidence="7">
    <location>
        <begin position="66"/>
        <end position="88"/>
    </location>
</feature>
<evidence type="ECO:0000256" key="1">
    <source>
        <dbReference type="ARBA" id="ARBA00004141"/>
    </source>
</evidence>
<feature type="transmembrane region" description="Helical" evidence="7">
    <location>
        <begin position="311"/>
        <end position="341"/>
    </location>
</feature>
<sequence>MPVDQPPRSDERNGFILFLVLITLALGYVAWPFASALLWAVLAAIMFQPLYGWMLARLGGPNRAAIATLLVIFLAVVLPAIAIGNVIVGQALQIYEAVKAGQFNPAVYFEQVQGRLPVRLRQILDGSGYGDFAVLQERVTAVVRDSLTLIASRALQIGGNAFTSLLVFAVGLYVTYFLLRDGRRIGELVKDTMPLSTHSADRLATSFVAAIRATIKGSVVVGFVQGLLGTITFWIVGFPSAVLLGVLMAIVSLLPAVGPALVWVPIAAYLLLTGSLWQGIVVIVSGALVIGMADNLLRPLLVGRDTGIPDWLVLVTTLGGIAAFGLGGVVVGPVIGGLFLAGWTIYREERREAEGDDPARSSPSGEVAARKR</sequence>
<comment type="subcellular location">
    <subcellularLocation>
        <location evidence="1">Membrane</location>
        <topology evidence="1">Multi-pass membrane protein</topology>
    </subcellularLocation>
</comment>
<comment type="caution">
    <text evidence="8">The sequence shown here is derived from an EMBL/GenBank/DDBJ whole genome shotgun (WGS) entry which is preliminary data.</text>
</comment>
<evidence type="ECO:0000256" key="7">
    <source>
        <dbReference type="SAM" id="Phobius"/>
    </source>
</evidence>
<evidence type="ECO:0000256" key="3">
    <source>
        <dbReference type="ARBA" id="ARBA00022692"/>
    </source>
</evidence>
<evidence type="ECO:0000256" key="6">
    <source>
        <dbReference type="SAM" id="MobiDB-lite"/>
    </source>
</evidence>
<dbReference type="RefSeq" id="WP_344706582.1">
    <property type="nucleotide sequence ID" value="NZ_BAABBQ010000001.1"/>
</dbReference>
<feature type="transmembrane region" description="Helical" evidence="7">
    <location>
        <begin position="266"/>
        <end position="291"/>
    </location>
</feature>
<name>A0ABP7SS54_9SPHN</name>
<feature type="region of interest" description="Disordered" evidence="6">
    <location>
        <begin position="351"/>
        <end position="372"/>
    </location>
</feature>
<evidence type="ECO:0000313" key="9">
    <source>
        <dbReference type="Proteomes" id="UP001500235"/>
    </source>
</evidence>
<evidence type="ECO:0000256" key="2">
    <source>
        <dbReference type="ARBA" id="ARBA00009773"/>
    </source>
</evidence>
<accession>A0ABP7SS54</accession>
<dbReference type="Proteomes" id="UP001500235">
    <property type="component" value="Unassembled WGS sequence"/>
</dbReference>
<dbReference type="PANTHER" id="PTHR21716:SF4">
    <property type="entry name" value="TRANSMEMBRANE PROTEIN 245"/>
    <property type="match status" value="1"/>
</dbReference>
<keyword evidence="5 7" id="KW-0472">Membrane</keyword>
<organism evidence="8 9">
    <name type="scientific">Sphingomonas swuensis</name>
    <dbReference type="NCBI Taxonomy" id="977800"/>
    <lineage>
        <taxon>Bacteria</taxon>
        <taxon>Pseudomonadati</taxon>
        <taxon>Pseudomonadota</taxon>
        <taxon>Alphaproteobacteria</taxon>
        <taxon>Sphingomonadales</taxon>
        <taxon>Sphingomonadaceae</taxon>
        <taxon>Sphingomonas</taxon>
    </lineage>
</organism>
<reference evidence="9" key="1">
    <citation type="journal article" date="2019" name="Int. J. Syst. Evol. Microbiol.">
        <title>The Global Catalogue of Microorganisms (GCM) 10K type strain sequencing project: providing services to taxonomists for standard genome sequencing and annotation.</title>
        <authorList>
            <consortium name="The Broad Institute Genomics Platform"/>
            <consortium name="The Broad Institute Genome Sequencing Center for Infectious Disease"/>
            <person name="Wu L."/>
            <person name="Ma J."/>
        </authorList>
    </citation>
    <scope>NUCLEOTIDE SEQUENCE [LARGE SCALE GENOMIC DNA]</scope>
    <source>
        <strain evidence="9">JCM 17563</strain>
    </source>
</reference>
<dbReference type="InterPro" id="IPR002549">
    <property type="entry name" value="AI-2E-like"/>
</dbReference>
<keyword evidence="3 7" id="KW-0812">Transmembrane</keyword>
<feature type="transmembrane region" description="Helical" evidence="7">
    <location>
        <begin position="231"/>
        <end position="254"/>
    </location>
</feature>
<proteinExistence type="inferred from homology"/>
<dbReference type="Pfam" id="PF01594">
    <property type="entry name" value="AI-2E_transport"/>
    <property type="match status" value="1"/>
</dbReference>
<protein>
    <submittedName>
        <fullName evidence="8">AI-2E family transporter</fullName>
    </submittedName>
</protein>
<evidence type="ECO:0000256" key="5">
    <source>
        <dbReference type="ARBA" id="ARBA00023136"/>
    </source>
</evidence>
<comment type="similarity">
    <text evidence="2">Belongs to the autoinducer-2 exporter (AI-2E) (TC 2.A.86) family.</text>
</comment>
<keyword evidence="4 7" id="KW-1133">Transmembrane helix</keyword>
<gene>
    <name evidence="8" type="ORF">GCM10022280_13090</name>
</gene>